<dbReference type="EMBL" id="OX465083">
    <property type="protein sequence ID" value="CAI9295325.1"/>
    <property type="molecule type" value="Genomic_DNA"/>
</dbReference>
<sequence>MVVVFFTVVLKKLSEANSLPHLCIYTAAAADLTFIPDLDVLKDIFTMKLCVIRLWTLECYYNNDQIFSIQGNKIQGYGPNAYVYKFRKVLKEGEAFFIKNPNLAKIDEDVIGLVVAIGEIDARNEDRKRHKMRLQIQDANLRFCTNVYPSGIKALKDMKLAFIVYVSKYNVQRNNNQYTISKISDDETLIEELEKKFFVAEGGNLLSFEHGTTDCESQDNIFIKVYSKLSQYPIHKPKKEFGCNEKRALEDDIVLDVNDNMSSSKVTKVVGGEQHKFVNVKLEK</sequence>
<reference evidence="1" key="1">
    <citation type="submission" date="2023-04" db="EMBL/GenBank/DDBJ databases">
        <authorList>
            <person name="Vijverberg K."/>
            <person name="Xiong W."/>
            <person name="Schranz E."/>
        </authorList>
    </citation>
    <scope>NUCLEOTIDE SEQUENCE</scope>
</reference>
<dbReference type="AlphaFoldDB" id="A0AA35ZMD4"/>
<proteinExistence type="predicted"/>
<accession>A0AA35ZMD4</accession>
<organism evidence="1 2">
    <name type="scientific">Lactuca saligna</name>
    <name type="common">Willowleaf lettuce</name>
    <dbReference type="NCBI Taxonomy" id="75948"/>
    <lineage>
        <taxon>Eukaryota</taxon>
        <taxon>Viridiplantae</taxon>
        <taxon>Streptophyta</taxon>
        <taxon>Embryophyta</taxon>
        <taxon>Tracheophyta</taxon>
        <taxon>Spermatophyta</taxon>
        <taxon>Magnoliopsida</taxon>
        <taxon>eudicotyledons</taxon>
        <taxon>Gunneridae</taxon>
        <taxon>Pentapetalae</taxon>
        <taxon>asterids</taxon>
        <taxon>campanulids</taxon>
        <taxon>Asterales</taxon>
        <taxon>Asteraceae</taxon>
        <taxon>Cichorioideae</taxon>
        <taxon>Cichorieae</taxon>
        <taxon>Lactucinae</taxon>
        <taxon>Lactuca</taxon>
    </lineage>
</organism>
<gene>
    <name evidence="1" type="ORF">LSALG_LOCUS34270</name>
</gene>
<name>A0AA35ZMD4_LACSI</name>
<dbReference type="Proteomes" id="UP001177003">
    <property type="component" value="Chromosome 7"/>
</dbReference>
<evidence type="ECO:0000313" key="1">
    <source>
        <dbReference type="EMBL" id="CAI9295325.1"/>
    </source>
</evidence>
<keyword evidence="2" id="KW-1185">Reference proteome</keyword>
<protein>
    <submittedName>
        <fullName evidence="1">Uncharacterized protein</fullName>
    </submittedName>
</protein>
<evidence type="ECO:0000313" key="2">
    <source>
        <dbReference type="Proteomes" id="UP001177003"/>
    </source>
</evidence>